<comment type="caution">
    <text evidence="1">The sequence shown here is derived from an EMBL/GenBank/DDBJ whole genome shotgun (WGS) entry which is preliminary data.</text>
</comment>
<evidence type="ECO:0000313" key="2">
    <source>
        <dbReference type="Proteomes" id="UP001180737"/>
    </source>
</evidence>
<reference evidence="1" key="1">
    <citation type="submission" date="2024-05" db="EMBL/GenBank/DDBJ databases">
        <title>30 novel species of actinomycetes from the DSMZ collection.</title>
        <authorList>
            <person name="Nouioui I."/>
        </authorList>
    </citation>
    <scope>NUCLEOTIDE SEQUENCE</scope>
    <source>
        <strain evidence="1">DSM 3412</strain>
    </source>
</reference>
<accession>A0ABU2YWT5</accession>
<protein>
    <recommendedName>
        <fullName evidence="3">Transposase</fullName>
    </recommendedName>
</protein>
<evidence type="ECO:0008006" key="3">
    <source>
        <dbReference type="Google" id="ProtNLM"/>
    </source>
</evidence>
<dbReference type="Proteomes" id="UP001180737">
    <property type="component" value="Unassembled WGS sequence"/>
</dbReference>
<gene>
    <name evidence="1" type="ORF">RM704_10375</name>
</gene>
<sequence>MSAYTTGFQALTSGRALRPDEAAALLADLRREAGQELADALEKDLDGKYRRTDTDTDGEFRRKRRKYGAAMATVNRLREFAASSLLLSPPHQRNRSTS</sequence>
<dbReference type="RefSeq" id="WP_033530598.1">
    <property type="nucleotide sequence ID" value="NZ_JAVRFJ010000007.1"/>
</dbReference>
<evidence type="ECO:0000313" key="1">
    <source>
        <dbReference type="EMBL" id="MDT0567869.1"/>
    </source>
</evidence>
<dbReference type="EMBL" id="JAVRFJ010000007">
    <property type="protein sequence ID" value="MDT0567869.1"/>
    <property type="molecule type" value="Genomic_DNA"/>
</dbReference>
<name>A0ABU2YWT5_9ACTN</name>
<proteinExistence type="predicted"/>
<keyword evidence="2" id="KW-1185">Reference proteome</keyword>
<organism evidence="1 2">
    <name type="scientific">Streptomyces gottesmaniae</name>
    <dbReference type="NCBI Taxonomy" id="3075518"/>
    <lineage>
        <taxon>Bacteria</taxon>
        <taxon>Bacillati</taxon>
        <taxon>Actinomycetota</taxon>
        <taxon>Actinomycetes</taxon>
        <taxon>Kitasatosporales</taxon>
        <taxon>Streptomycetaceae</taxon>
        <taxon>Streptomyces</taxon>
    </lineage>
</organism>